<dbReference type="PANTHER" id="PTHR44375">
    <property type="entry name" value="BETA-KETOACYL-ACP REDUCTASE-LIKE PROTEIN-RELATED"/>
    <property type="match status" value="1"/>
</dbReference>
<dbReference type="AlphaFoldDB" id="A0A2N9FHQ5"/>
<organism evidence="2">
    <name type="scientific">Fagus sylvatica</name>
    <name type="common">Beechnut</name>
    <dbReference type="NCBI Taxonomy" id="28930"/>
    <lineage>
        <taxon>Eukaryota</taxon>
        <taxon>Viridiplantae</taxon>
        <taxon>Streptophyta</taxon>
        <taxon>Embryophyta</taxon>
        <taxon>Tracheophyta</taxon>
        <taxon>Spermatophyta</taxon>
        <taxon>Magnoliopsida</taxon>
        <taxon>eudicotyledons</taxon>
        <taxon>Gunneridae</taxon>
        <taxon>Pentapetalae</taxon>
        <taxon>rosids</taxon>
        <taxon>fabids</taxon>
        <taxon>Fagales</taxon>
        <taxon>Fagaceae</taxon>
        <taxon>Fagus</taxon>
    </lineage>
</organism>
<dbReference type="InterPro" id="IPR036291">
    <property type="entry name" value="NAD(P)-bd_dom_sf"/>
</dbReference>
<feature type="signal peptide" evidence="1">
    <location>
        <begin position="1"/>
        <end position="24"/>
    </location>
</feature>
<gene>
    <name evidence="2" type="ORF">FSB_LOCUS14605</name>
</gene>
<evidence type="ECO:0008006" key="3">
    <source>
        <dbReference type="Google" id="ProtNLM"/>
    </source>
</evidence>
<dbReference type="PANTHER" id="PTHR44375:SF2">
    <property type="entry name" value="BETA-KETOACYL-ACP REDUCTASE-LIKE PROTEIN-RELATED"/>
    <property type="match status" value="1"/>
</dbReference>
<evidence type="ECO:0000256" key="1">
    <source>
        <dbReference type="SAM" id="SignalP"/>
    </source>
</evidence>
<name>A0A2N9FHQ5_FAGSY</name>
<feature type="chain" id="PRO_5015003138" description="Pectinesterase inhibitor domain-containing protein" evidence="1">
    <location>
        <begin position="25"/>
        <end position="149"/>
    </location>
</feature>
<accession>A0A2N9FHQ5</accession>
<evidence type="ECO:0000313" key="2">
    <source>
        <dbReference type="EMBL" id="SPC86723.1"/>
    </source>
</evidence>
<dbReference type="Gene3D" id="3.40.50.720">
    <property type="entry name" value="NAD(P)-binding Rossmann-like Domain"/>
    <property type="match status" value="1"/>
</dbReference>
<dbReference type="SUPFAM" id="SSF51735">
    <property type="entry name" value="NAD(P)-binding Rossmann-fold domains"/>
    <property type="match status" value="1"/>
</dbReference>
<keyword evidence="1" id="KW-0732">Signal</keyword>
<dbReference type="EMBL" id="OIVN01000872">
    <property type="protein sequence ID" value="SPC86723.1"/>
    <property type="molecule type" value="Genomic_DNA"/>
</dbReference>
<sequence length="149" mass="15952">MSPISLSHCVFKFFSLALILICSAKFGDRENRVGGVGIARGKSGVGDWVSSGLGLEFCLDLAKASCKIIAAARLIDRLQSFCHQINHLAKSHFSCSISSSSSSVSEQTRSPRAVAVELDVCANGPIIEKSVQKAWDVFGHIDALVNNRS</sequence>
<proteinExistence type="predicted"/>
<reference evidence="2" key="1">
    <citation type="submission" date="2018-02" db="EMBL/GenBank/DDBJ databases">
        <authorList>
            <person name="Cohen D.B."/>
            <person name="Kent A.D."/>
        </authorList>
    </citation>
    <scope>NUCLEOTIDE SEQUENCE</scope>
</reference>
<protein>
    <recommendedName>
        <fullName evidence="3">Pectinesterase inhibitor domain-containing protein</fullName>
    </recommendedName>
</protein>